<evidence type="ECO:0000259" key="10">
    <source>
        <dbReference type="Pfam" id="PF20519"/>
    </source>
</evidence>
<evidence type="ECO:0000256" key="4">
    <source>
        <dbReference type="ARBA" id="ARBA00022989"/>
    </source>
</evidence>
<feature type="transmembrane region" description="Helical" evidence="8">
    <location>
        <begin position="337"/>
        <end position="357"/>
    </location>
</feature>
<dbReference type="Pfam" id="PF20519">
    <property type="entry name" value="Polycystin_dom"/>
    <property type="match status" value="1"/>
</dbReference>
<feature type="disulfide bond" evidence="7">
    <location>
        <begin position="95"/>
        <end position="108"/>
    </location>
</feature>
<evidence type="ECO:0000256" key="8">
    <source>
        <dbReference type="SAM" id="Phobius"/>
    </source>
</evidence>
<dbReference type="InterPro" id="IPR003915">
    <property type="entry name" value="PKD_2"/>
</dbReference>
<dbReference type="GO" id="GO:0016020">
    <property type="term" value="C:membrane"/>
    <property type="evidence" value="ECO:0007669"/>
    <property type="project" value="UniProtKB-SubCell"/>
</dbReference>
<keyword evidence="5 8" id="KW-0472">Membrane</keyword>
<feature type="domain" description="Polycystin cation channel PKD1/PKD2" evidence="9">
    <location>
        <begin position="243"/>
        <end position="446"/>
    </location>
</feature>
<feature type="domain" description="Polycystin" evidence="10">
    <location>
        <begin position="32"/>
        <end position="241"/>
    </location>
</feature>
<evidence type="ECO:0000256" key="7">
    <source>
        <dbReference type="PIRSR" id="PIRSR603915-2"/>
    </source>
</evidence>
<evidence type="ECO:0000256" key="2">
    <source>
        <dbReference type="ARBA" id="ARBA00007200"/>
    </source>
</evidence>
<dbReference type="PANTHER" id="PTHR10877:SF150">
    <property type="entry name" value="REJ DOMAIN-CONTAINING PROTEIN"/>
    <property type="match status" value="1"/>
</dbReference>
<evidence type="ECO:0000256" key="3">
    <source>
        <dbReference type="ARBA" id="ARBA00022692"/>
    </source>
</evidence>
<dbReference type="EMBL" id="KK117848">
    <property type="protein sequence ID" value="KFM71584.1"/>
    <property type="molecule type" value="Genomic_DNA"/>
</dbReference>
<dbReference type="OrthoDB" id="444119at2759"/>
<evidence type="ECO:0000256" key="1">
    <source>
        <dbReference type="ARBA" id="ARBA00004141"/>
    </source>
</evidence>
<dbReference type="GO" id="GO:0005509">
    <property type="term" value="F:calcium ion binding"/>
    <property type="evidence" value="ECO:0007669"/>
    <property type="project" value="InterPro"/>
</dbReference>
<reference evidence="11 12" key="1">
    <citation type="submission" date="2013-11" db="EMBL/GenBank/DDBJ databases">
        <title>Genome sequencing of Stegodyphus mimosarum.</title>
        <authorList>
            <person name="Bechsgaard J."/>
        </authorList>
    </citation>
    <scope>NUCLEOTIDE SEQUENCE [LARGE SCALE GENOMIC DNA]</scope>
</reference>
<evidence type="ECO:0000256" key="5">
    <source>
        <dbReference type="ARBA" id="ARBA00023136"/>
    </source>
</evidence>
<evidence type="ECO:0000256" key="6">
    <source>
        <dbReference type="ARBA" id="ARBA00023180"/>
    </source>
</evidence>
<dbReference type="STRING" id="407821.A0A087U2J5"/>
<evidence type="ECO:0000313" key="11">
    <source>
        <dbReference type="EMBL" id="KFM71584.1"/>
    </source>
</evidence>
<evidence type="ECO:0000259" key="9">
    <source>
        <dbReference type="Pfam" id="PF08016"/>
    </source>
</evidence>
<feature type="non-terminal residue" evidence="11">
    <location>
        <position position="447"/>
    </location>
</feature>
<keyword evidence="3 8" id="KW-0812">Transmembrane</keyword>
<dbReference type="Pfam" id="PF08016">
    <property type="entry name" value="PKD_channel"/>
    <property type="match status" value="1"/>
</dbReference>
<gene>
    <name evidence="11" type="ORF">X975_19751</name>
</gene>
<evidence type="ECO:0000313" key="12">
    <source>
        <dbReference type="Proteomes" id="UP000054359"/>
    </source>
</evidence>
<dbReference type="PANTHER" id="PTHR10877">
    <property type="entry name" value="POLYCYSTIN FAMILY MEMBER"/>
    <property type="match status" value="1"/>
</dbReference>
<name>A0A087U2J5_STEMI</name>
<comment type="similarity">
    <text evidence="2">Belongs to the polycystin family.</text>
</comment>
<keyword evidence="6" id="KW-0325">Glycoprotein</keyword>
<dbReference type="InterPro" id="IPR046791">
    <property type="entry name" value="Polycystin_dom"/>
</dbReference>
<organism evidence="11 12">
    <name type="scientific">Stegodyphus mimosarum</name>
    <name type="common">African social velvet spider</name>
    <dbReference type="NCBI Taxonomy" id="407821"/>
    <lineage>
        <taxon>Eukaryota</taxon>
        <taxon>Metazoa</taxon>
        <taxon>Ecdysozoa</taxon>
        <taxon>Arthropoda</taxon>
        <taxon>Chelicerata</taxon>
        <taxon>Arachnida</taxon>
        <taxon>Araneae</taxon>
        <taxon>Araneomorphae</taxon>
        <taxon>Entelegynae</taxon>
        <taxon>Eresoidea</taxon>
        <taxon>Eresidae</taxon>
        <taxon>Stegodyphus</taxon>
    </lineage>
</organism>
<dbReference type="GO" id="GO:0050982">
    <property type="term" value="P:detection of mechanical stimulus"/>
    <property type="evidence" value="ECO:0007669"/>
    <property type="project" value="TreeGrafter"/>
</dbReference>
<keyword evidence="12" id="KW-1185">Reference proteome</keyword>
<comment type="subcellular location">
    <subcellularLocation>
        <location evidence="1">Membrane</location>
        <topology evidence="1">Multi-pass membrane protein</topology>
    </subcellularLocation>
</comment>
<dbReference type="PRINTS" id="PR01433">
    <property type="entry name" value="POLYCYSTIN2"/>
</dbReference>
<dbReference type="AlphaFoldDB" id="A0A087U2J5"/>
<protein>
    <submittedName>
        <fullName evidence="11">Polycystic kidney disease protein 1-like 2</fullName>
    </submittedName>
</protein>
<dbReference type="GO" id="GO:0005262">
    <property type="term" value="F:calcium channel activity"/>
    <property type="evidence" value="ECO:0007669"/>
    <property type="project" value="TreeGrafter"/>
</dbReference>
<sequence>MILSYGNRDPNSFYLRETVINNFIKPGDLWHDFNEVTTEVKFWNWTRNALLPELFAGLWYNGRKPLGLRLLLDDRNNFKVGYPVLRQVRARKDSCSVPWQMESVVTECAGYGGLINEQSGFNEKQWSSNITIESKVPPEYKYMTASELNGFPFWGQLDWYGGGGFIVPLIARRYEDGEKLIAKTLELEKTSWINRDTRAVFVEFGTYNAQVNLFVVSTIVAEFLPGGGIVPYYHIDPIKLLHYHTGAGLLQLGCQISFLLFTAYYTVYELSASCKQGKSYFTQYWNIAELANLCAAYAAIGVEIYKMIITWRILEIFTATEGTGYIKLQEALILDEAFCYLIGFLMSLATLKFLKLLRFNKRIGSMIATLRLCARELKGYGVCLLITFFAFVALFWLILGHAVREFCTFLAAFESSISMMLKKFNYEDMEAASPILAPLAFFTFALT</sequence>
<accession>A0A087U2J5</accession>
<dbReference type="InterPro" id="IPR013122">
    <property type="entry name" value="PKD1_2_channel"/>
</dbReference>
<dbReference type="InterPro" id="IPR051223">
    <property type="entry name" value="Polycystin"/>
</dbReference>
<proteinExistence type="inferred from homology"/>
<dbReference type="Proteomes" id="UP000054359">
    <property type="component" value="Unassembled WGS sequence"/>
</dbReference>
<dbReference type="OMA" id="HQDIYTW"/>
<feature type="transmembrane region" description="Helical" evidence="8">
    <location>
        <begin position="377"/>
        <end position="399"/>
    </location>
</feature>
<keyword evidence="4 8" id="KW-1133">Transmembrane helix</keyword>